<evidence type="ECO:0000259" key="4">
    <source>
        <dbReference type="Pfam" id="PF00501"/>
    </source>
</evidence>
<dbReference type="GeneID" id="19201087"/>
<dbReference type="OrthoDB" id="429813at2759"/>
<gene>
    <name evidence="6" type="ORF">CONPUDRAFT_137835</name>
</gene>
<dbReference type="EMBL" id="JH711580">
    <property type="protein sequence ID" value="EIW79469.1"/>
    <property type="molecule type" value="Genomic_DNA"/>
</dbReference>
<dbReference type="KEGG" id="cput:CONPUDRAFT_137835"/>
<dbReference type="InterPro" id="IPR042099">
    <property type="entry name" value="ANL_N_sf"/>
</dbReference>
<organism evidence="6 7">
    <name type="scientific">Coniophora puteana (strain RWD-64-598)</name>
    <name type="common">Brown rot fungus</name>
    <dbReference type="NCBI Taxonomy" id="741705"/>
    <lineage>
        <taxon>Eukaryota</taxon>
        <taxon>Fungi</taxon>
        <taxon>Dikarya</taxon>
        <taxon>Basidiomycota</taxon>
        <taxon>Agaricomycotina</taxon>
        <taxon>Agaricomycetes</taxon>
        <taxon>Agaricomycetidae</taxon>
        <taxon>Boletales</taxon>
        <taxon>Coniophorineae</taxon>
        <taxon>Coniophoraceae</taxon>
        <taxon>Coniophora</taxon>
    </lineage>
</organism>
<keyword evidence="7" id="KW-1185">Reference proteome</keyword>
<keyword evidence="1" id="KW-0596">Phosphopantetheine</keyword>
<dbReference type="Pfam" id="PF07993">
    <property type="entry name" value="NAD_binding_4"/>
    <property type="match status" value="2"/>
</dbReference>
<dbReference type="Gene3D" id="3.40.50.12780">
    <property type="entry name" value="N-terminal domain of ligase-like"/>
    <property type="match status" value="1"/>
</dbReference>
<dbReference type="Pfam" id="PF00501">
    <property type="entry name" value="AMP-binding"/>
    <property type="match status" value="1"/>
</dbReference>
<dbReference type="InterPro" id="IPR036291">
    <property type="entry name" value="NAD(P)-bd_dom_sf"/>
</dbReference>
<dbReference type="AlphaFoldDB" id="A0A5M3MJP7"/>
<dbReference type="SUPFAM" id="SSF56801">
    <property type="entry name" value="Acetyl-CoA synthetase-like"/>
    <property type="match status" value="1"/>
</dbReference>
<proteinExistence type="predicted"/>
<dbReference type="SUPFAM" id="SSF51735">
    <property type="entry name" value="NAD(P)-binding Rossmann-fold domains"/>
    <property type="match status" value="1"/>
</dbReference>
<dbReference type="InterPro" id="IPR000873">
    <property type="entry name" value="AMP-dep_synth/lig_dom"/>
</dbReference>
<dbReference type="InterPro" id="IPR051414">
    <property type="entry name" value="Adenylate-forming_Reductase"/>
</dbReference>
<reference evidence="7" key="1">
    <citation type="journal article" date="2012" name="Science">
        <title>The Paleozoic origin of enzymatic lignin decomposition reconstructed from 31 fungal genomes.</title>
        <authorList>
            <person name="Floudas D."/>
            <person name="Binder M."/>
            <person name="Riley R."/>
            <person name="Barry K."/>
            <person name="Blanchette R.A."/>
            <person name="Henrissat B."/>
            <person name="Martinez A.T."/>
            <person name="Otillar R."/>
            <person name="Spatafora J.W."/>
            <person name="Yadav J.S."/>
            <person name="Aerts A."/>
            <person name="Benoit I."/>
            <person name="Boyd A."/>
            <person name="Carlson A."/>
            <person name="Copeland A."/>
            <person name="Coutinho P.M."/>
            <person name="de Vries R.P."/>
            <person name="Ferreira P."/>
            <person name="Findley K."/>
            <person name="Foster B."/>
            <person name="Gaskell J."/>
            <person name="Glotzer D."/>
            <person name="Gorecki P."/>
            <person name="Heitman J."/>
            <person name="Hesse C."/>
            <person name="Hori C."/>
            <person name="Igarashi K."/>
            <person name="Jurgens J.A."/>
            <person name="Kallen N."/>
            <person name="Kersten P."/>
            <person name="Kohler A."/>
            <person name="Kuees U."/>
            <person name="Kumar T.K.A."/>
            <person name="Kuo A."/>
            <person name="LaButti K."/>
            <person name="Larrondo L.F."/>
            <person name="Lindquist E."/>
            <person name="Ling A."/>
            <person name="Lombard V."/>
            <person name="Lucas S."/>
            <person name="Lundell T."/>
            <person name="Martin R."/>
            <person name="McLaughlin D.J."/>
            <person name="Morgenstern I."/>
            <person name="Morin E."/>
            <person name="Murat C."/>
            <person name="Nagy L.G."/>
            <person name="Nolan M."/>
            <person name="Ohm R.A."/>
            <person name="Patyshakuliyeva A."/>
            <person name="Rokas A."/>
            <person name="Ruiz-Duenas F.J."/>
            <person name="Sabat G."/>
            <person name="Salamov A."/>
            <person name="Samejima M."/>
            <person name="Schmutz J."/>
            <person name="Slot J.C."/>
            <person name="St John F."/>
            <person name="Stenlid J."/>
            <person name="Sun H."/>
            <person name="Sun S."/>
            <person name="Syed K."/>
            <person name="Tsang A."/>
            <person name="Wiebenga A."/>
            <person name="Young D."/>
            <person name="Pisabarro A."/>
            <person name="Eastwood D.C."/>
            <person name="Martin F."/>
            <person name="Cullen D."/>
            <person name="Grigoriev I.V."/>
            <person name="Hibbett D.S."/>
        </authorList>
    </citation>
    <scope>NUCLEOTIDE SEQUENCE [LARGE SCALE GENOMIC DNA]</scope>
    <source>
        <strain evidence="7">RWD-64-598 SS2</strain>
    </source>
</reference>
<evidence type="ECO:0000256" key="1">
    <source>
        <dbReference type="ARBA" id="ARBA00022450"/>
    </source>
</evidence>
<feature type="region of interest" description="Disordered" evidence="3">
    <location>
        <begin position="1"/>
        <end position="20"/>
    </location>
</feature>
<dbReference type="InterPro" id="IPR036736">
    <property type="entry name" value="ACP-like_sf"/>
</dbReference>
<dbReference type="Pfam" id="PF23562">
    <property type="entry name" value="AMP-binding_C_3"/>
    <property type="match status" value="1"/>
</dbReference>
<dbReference type="InterPro" id="IPR013120">
    <property type="entry name" value="FAR_NAD-bd"/>
</dbReference>
<comment type="caution">
    <text evidence="6">The sequence shown here is derived from an EMBL/GenBank/DDBJ whole genome shotgun (WGS) entry which is preliminary data.</text>
</comment>
<evidence type="ECO:0000256" key="2">
    <source>
        <dbReference type="ARBA" id="ARBA00022553"/>
    </source>
</evidence>
<name>A0A5M3MJP7_CONPW</name>
<feature type="domain" description="AMP-dependent synthetase/ligase" evidence="4">
    <location>
        <begin position="39"/>
        <end position="388"/>
    </location>
</feature>
<dbReference type="PANTHER" id="PTHR43439">
    <property type="entry name" value="PHENYLACETATE-COENZYME A LIGASE"/>
    <property type="match status" value="1"/>
</dbReference>
<feature type="domain" description="Thioester reductase (TE)" evidence="5">
    <location>
        <begin position="745"/>
        <end position="827"/>
    </location>
</feature>
<evidence type="ECO:0000313" key="6">
    <source>
        <dbReference type="EMBL" id="EIW79469.1"/>
    </source>
</evidence>
<evidence type="ECO:0000259" key="5">
    <source>
        <dbReference type="Pfam" id="PF07993"/>
    </source>
</evidence>
<sequence>MTTSHAYIPIPIPPQTQGRNSTTFTAPPLDGSIGLPQVFEYAAKHSPGHPAFVYEKSNSDHDHSTAERELVTVCWAEVASAIGRGAAVLRRRFGSEMQDFGSGKTEVVGILSSSDAIPYATTIFSIVRANHAAFPISPRNSPAAVAHLLAKSKTRHMLVSQEPAMRELAKAALEVLQTTYEEYKHGTVPLPVCSDMLQHAELYLVTAAHEEELLLLPDWEYRGPEDVAVYFHSSGSTAFPKAIPFSQRRMIQLGTMPYYGELDFCGKVASVHATPMFHGMGTFQFVWAATCGQTLAVFEPKWPPPVPTLDGLVAAAKTTKSNLLWTVPSFVEAWYQNPEQVNWLISLDAIVYGGGPLNKQIGDSLASQGARLYPAYGSTEGGVFSQVLHAQEDTFPDWDYFRIPDVVETAMVTYDAEAGVYELVIISCPANTITLSNTKVDGRDAYATSDLLIPHPTKAGFWKVFGRADDQIMHSTGEKTNPGPLEHILNQDLKVMSCVIFGRGRFHAGVIVDPKPPFRFDPADEEKLAQFRNEIWPTVEKMNGFAPQHSRVFKEMILVTHPQVPFEYTVKNTPRRHAAVLAYAAHIDAAYAALEESESVVTKRGLLPPEAWDRASIQDFVRRLVWEVLGKELDDEKDVFRFGCDSLQATWIKNSVLRALRTIGTLDTRALGPSFVFEHPTVSSLSSLVHQFVSDGGTYVSGAMSVKSRANAMRKMVAELTKDFPARSASSVSSLAQPNGIVVLLTGTTGALGCHTLARLLEDDRVTRVYALNRTRDGRVKSLAQRQAEALEEKGLDVGMSSNGGKFVLLEGDLASPCFGLAYAVFAESMILVAWRVDFNVALQTYTPEIQDADTVGTGTSSGAERPVDAEVAVSSGYAESKWVSERILLEASARSELKARPPQIVRVGQLCGDRKSGAWNVKEWFPAMVQASKAVGCIPDGEDSISWIPLDLAASGLVDLSLPDALRAQNTDQGIVHLVHPRPAPWRNIVKAVAAELGGIELVTYSVWLERVEEETSKKGSGCTLRAVPLMSFFKQVGEYEAMRLKEDNRAGKKDKQALGLGMGTIECKVAVEHSESLSQVSDALGEEDVKRWLGYWKRVGII</sequence>
<evidence type="ECO:0000256" key="3">
    <source>
        <dbReference type="SAM" id="MobiDB-lite"/>
    </source>
</evidence>
<dbReference type="Gene3D" id="3.40.50.720">
    <property type="entry name" value="NAD(P)-binding Rossmann-like Domain"/>
    <property type="match status" value="2"/>
</dbReference>
<keyword evidence="2" id="KW-0597">Phosphoprotein</keyword>
<feature type="domain" description="Thioester reductase (TE)" evidence="5">
    <location>
        <begin position="870"/>
        <end position="955"/>
    </location>
</feature>
<dbReference type="OMA" id="SFVEAWY"/>
<dbReference type="Gene3D" id="1.10.1200.10">
    <property type="entry name" value="ACP-like"/>
    <property type="match status" value="1"/>
</dbReference>
<dbReference type="Proteomes" id="UP000053558">
    <property type="component" value="Unassembled WGS sequence"/>
</dbReference>
<accession>A0A5M3MJP7</accession>
<dbReference type="SUPFAM" id="SSF47336">
    <property type="entry name" value="ACP-like"/>
    <property type="match status" value="1"/>
</dbReference>
<protein>
    <submittedName>
        <fullName evidence="6">Acetyl-CoA synthetase-like protein</fullName>
    </submittedName>
</protein>
<evidence type="ECO:0000313" key="7">
    <source>
        <dbReference type="Proteomes" id="UP000053558"/>
    </source>
</evidence>
<dbReference type="PANTHER" id="PTHR43439:SF2">
    <property type="entry name" value="ENZYME, PUTATIVE (JCVI)-RELATED"/>
    <property type="match status" value="1"/>
</dbReference>
<dbReference type="RefSeq" id="XP_007769879.1">
    <property type="nucleotide sequence ID" value="XM_007771689.1"/>
</dbReference>